<evidence type="ECO:0000256" key="2">
    <source>
        <dbReference type="ARBA" id="ARBA00022840"/>
    </source>
</evidence>
<reference evidence="6" key="1">
    <citation type="submission" date="2023-03" db="EMBL/GenBank/DDBJ databases">
        <authorList>
            <person name="Steffen K."/>
            <person name="Cardenas P."/>
        </authorList>
    </citation>
    <scope>NUCLEOTIDE SEQUENCE</scope>
</reference>
<evidence type="ECO:0000259" key="5">
    <source>
        <dbReference type="PROSITE" id="PS50011"/>
    </source>
</evidence>
<keyword evidence="6" id="KW-0675">Receptor</keyword>
<dbReference type="PROSITE" id="PS50011">
    <property type="entry name" value="PROTEIN_KINASE_DOM"/>
    <property type="match status" value="1"/>
</dbReference>
<evidence type="ECO:0000313" key="7">
    <source>
        <dbReference type="Proteomes" id="UP001174909"/>
    </source>
</evidence>
<evidence type="ECO:0000256" key="4">
    <source>
        <dbReference type="SAM" id="MobiDB-lite"/>
    </source>
</evidence>
<dbReference type="AlphaFoldDB" id="A0AA35WJC3"/>
<feature type="domain" description="Protein kinase" evidence="5">
    <location>
        <begin position="23"/>
        <end position="295"/>
    </location>
</feature>
<dbReference type="GO" id="GO:0004672">
    <property type="term" value="F:protein kinase activity"/>
    <property type="evidence" value="ECO:0007669"/>
    <property type="project" value="InterPro"/>
</dbReference>
<dbReference type="Gene3D" id="3.30.200.20">
    <property type="entry name" value="Phosphorylase Kinase, domain 1"/>
    <property type="match status" value="1"/>
</dbReference>
<keyword evidence="7" id="KW-1185">Reference proteome</keyword>
<comment type="caution">
    <text evidence="6">The sequence shown here is derived from an EMBL/GenBank/DDBJ whole genome shotgun (WGS) entry which is preliminary data.</text>
</comment>
<dbReference type="InterPro" id="IPR008266">
    <property type="entry name" value="Tyr_kinase_AS"/>
</dbReference>
<feature type="binding site" evidence="3">
    <location>
        <position position="50"/>
    </location>
    <ligand>
        <name>ATP</name>
        <dbReference type="ChEBI" id="CHEBI:30616"/>
    </ligand>
</feature>
<feature type="region of interest" description="Disordered" evidence="4">
    <location>
        <begin position="302"/>
        <end position="339"/>
    </location>
</feature>
<keyword evidence="1 3" id="KW-0547">Nucleotide-binding</keyword>
<dbReference type="GO" id="GO:0097527">
    <property type="term" value="P:necroptotic signaling pathway"/>
    <property type="evidence" value="ECO:0007669"/>
    <property type="project" value="TreeGrafter"/>
</dbReference>
<dbReference type="EMBL" id="CASHTH010001472">
    <property type="protein sequence ID" value="CAI8015867.1"/>
    <property type="molecule type" value="Genomic_DNA"/>
</dbReference>
<dbReference type="SUPFAM" id="SSF56112">
    <property type="entry name" value="Protein kinase-like (PK-like)"/>
    <property type="match status" value="1"/>
</dbReference>
<sequence>MASKEMCISMGGQYGYQEVRIYQSEDSLLGTGSYGNVVKAKLDDLACAAKILHQVIFTGKSIVSRFDQECTILRDLKHPNIVQFLGMVNDPSSGHLILLMEMMQQSLTQFLELPPKLLPFYLQVNISHDIALAVAHLHRNRILHRDLSSNNILMTKGCQAKVTDFGMAKIAESNRSMTRSRVTQCPGTLVYMPPEALLTAPRYSEKLDIFSLGVLLIQIMTKKFPSPTNAQITIEDDRSPTGEIIVPVEEVKRRKADIETIPKSNALLPVALSCLKDKHQERPDAVQLCQCIEALKTTPAHVESSTQHSDLPSTCSPSSSPSAGQVEEEVNDIRPPIYA</sequence>
<dbReference type="PROSITE" id="PS00107">
    <property type="entry name" value="PROTEIN_KINASE_ATP"/>
    <property type="match status" value="1"/>
</dbReference>
<organism evidence="6 7">
    <name type="scientific">Geodia barretti</name>
    <name type="common">Barrett's horny sponge</name>
    <dbReference type="NCBI Taxonomy" id="519541"/>
    <lineage>
        <taxon>Eukaryota</taxon>
        <taxon>Metazoa</taxon>
        <taxon>Porifera</taxon>
        <taxon>Demospongiae</taxon>
        <taxon>Heteroscleromorpha</taxon>
        <taxon>Tetractinellida</taxon>
        <taxon>Astrophorina</taxon>
        <taxon>Geodiidae</taxon>
        <taxon>Geodia</taxon>
    </lineage>
</organism>
<proteinExistence type="predicted"/>
<accession>A0AA35WJC3</accession>
<dbReference type="PANTHER" id="PTHR44329">
    <property type="entry name" value="SERINE/THREONINE-PROTEIN KINASE TNNI3K-RELATED"/>
    <property type="match status" value="1"/>
</dbReference>
<keyword evidence="2 3" id="KW-0067">ATP-binding</keyword>
<keyword evidence="6" id="KW-0418">Kinase</keyword>
<dbReference type="InterPro" id="IPR000719">
    <property type="entry name" value="Prot_kinase_dom"/>
</dbReference>
<feature type="compositionally biased region" description="Low complexity" evidence="4">
    <location>
        <begin position="309"/>
        <end position="322"/>
    </location>
</feature>
<evidence type="ECO:0000256" key="1">
    <source>
        <dbReference type="ARBA" id="ARBA00022741"/>
    </source>
</evidence>
<dbReference type="PANTHER" id="PTHR44329:SF298">
    <property type="entry name" value="MIXED LINEAGE KINASE DOMAIN-LIKE PROTEIN"/>
    <property type="match status" value="1"/>
</dbReference>
<gene>
    <name evidence="6" type="ORF">GBAR_LOCUS9801</name>
</gene>
<dbReference type="Gene3D" id="1.10.510.10">
    <property type="entry name" value="Transferase(Phosphotransferase) domain 1"/>
    <property type="match status" value="1"/>
</dbReference>
<evidence type="ECO:0000313" key="6">
    <source>
        <dbReference type="EMBL" id="CAI8015867.1"/>
    </source>
</evidence>
<name>A0AA35WJC3_GEOBA</name>
<protein>
    <submittedName>
        <fullName evidence="6">LRR receptor-like serine/threonine-protein kinase FEI 2</fullName>
    </submittedName>
</protein>
<evidence type="ECO:0000256" key="3">
    <source>
        <dbReference type="PROSITE-ProRule" id="PRU10141"/>
    </source>
</evidence>
<dbReference type="InterPro" id="IPR017441">
    <property type="entry name" value="Protein_kinase_ATP_BS"/>
</dbReference>
<dbReference type="Pfam" id="PF00069">
    <property type="entry name" value="Pkinase"/>
    <property type="match status" value="1"/>
</dbReference>
<dbReference type="GO" id="GO:0005524">
    <property type="term" value="F:ATP binding"/>
    <property type="evidence" value="ECO:0007669"/>
    <property type="project" value="UniProtKB-UniRule"/>
</dbReference>
<dbReference type="SMART" id="SM00220">
    <property type="entry name" value="S_TKc"/>
    <property type="match status" value="1"/>
</dbReference>
<dbReference type="PROSITE" id="PS00109">
    <property type="entry name" value="PROTEIN_KINASE_TYR"/>
    <property type="match status" value="1"/>
</dbReference>
<keyword evidence="6" id="KW-0808">Transferase</keyword>
<dbReference type="InterPro" id="IPR011009">
    <property type="entry name" value="Kinase-like_dom_sf"/>
</dbReference>
<feature type="non-terminal residue" evidence="6">
    <location>
        <position position="339"/>
    </location>
</feature>
<dbReference type="Proteomes" id="UP001174909">
    <property type="component" value="Unassembled WGS sequence"/>
</dbReference>
<dbReference type="InterPro" id="IPR051681">
    <property type="entry name" value="Ser/Thr_Kinases-Pseudokinases"/>
</dbReference>